<feature type="region of interest" description="Disordered" evidence="1">
    <location>
        <begin position="1"/>
        <end position="38"/>
    </location>
</feature>
<evidence type="ECO:0000313" key="3">
    <source>
        <dbReference type="Proteomes" id="UP000322234"/>
    </source>
</evidence>
<organism evidence="2 3">
    <name type="scientific">Bos mutus</name>
    <name type="common">wild yak</name>
    <dbReference type="NCBI Taxonomy" id="72004"/>
    <lineage>
        <taxon>Eukaryota</taxon>
        <taxon>Metazoa</taxon>
        <taxon>Chordata</taxon>
        <taxon>Craniata</taxon>
        <taxon>Vertebrata</taxon>
        <taxon>Euteleostomi</taxon>
        <taxon>Mammalia</taxon>
        <taxon>Eutheria</taxon>
        <taxon>Laurasiatheria</taxon>
        <taxon>Artiodactyla</taxon>
        <taxon>Ruminantia</taxon>
        <taxon>Pecora</taxon>
        <taxon>Bovidae</taxon>
        <taxon>Bovinae</taxon>
        <taxon>Bos</taxon>
    </lineage>
</organism>
<feature type="compositionally biased region" description="Gly residues" evidence="1">
    <location>
        <begin position="1"/>
        <end position="16"/>
    </location>
</feature>
<sequence>MADLGAGGDSHTGGDGVAQSETGHGMAGSEGTLESETPTVYRALAQHITRDQCLCRTVLYDEGPDRYIRTCILLGTLSAATDIKEDSFLKSVSCQDNLNAI</sequence>
<keyword evidence="3" id="KW-1185">Reference proteome</keyword>
<reference evidence="2" key="1">
    <citation type="submission" date="2019-10" db="EMBL/GenBank/DDBJ databases">
        <title>The sequence and de novo assembly of the wild yak genome.</title>
        <authorList>
            <person name="Liu Y."/>
        </authorList>
    </citation>
    <scope>NUCLEOTIDE SEQUENCE [LARGE SCALE GENOMIC DNA]</scope>
    <source>
        <strain evidence="2">WY2019</strain>
    </source>
</reference>
<evidence type="ECO:0000313" key="2">
    <source>
        <dbReference type="EMBL" id="MXQ87523.1"/>
    </source>
</evidence>
<dbReference type="EMBL" id="VBQZ03000038">
    <property type="protein sequence ID" value="MXQ87523.1"/>
    <property type="molecule type" value="Genomic_DNA"/>
</dbReference>
<name>A0A6B0RJI2_9CETA</name>
<dbReference type="AlphaFoldDB" id="A0A6B0RJI2"/>
<protein>
    <submittedName>
        <fullName evidence="2">Uncharacterized protein</fullName>
    </submittedName>
</protein>
<accession>A0A6B0RJI2</accession>
<evidence type="ECO:0000256" key="1">
    <source>
        <dbReference type="SAM" id="MobiDB-lite"/>
    </source>
</evidence>
<comment type="caution">
    <text evidence="2">The sequence shown here is derived from an EMBL/GenBank/DDBJ whole genome shotgun (WGS) entry which is preliminary data.</text>
</comment>
<proteinExistence type="predicted"/>
<dbReference type="Proteomes" id="UP000322234">
    <property type="component" value="Unassembled WGS sequence"/>
</dbReference>
<gene>
    <name evidence="2" type="ORF">E5288_WYG000016</name>
</gene>